<sequence>MKFIVLSLHPSSKTRNLAKLGYMCVCSISMPSTVCKSLAEIKNLINFADSVSGVLGLQIEQIRYIINHMTLLMKFWVEE</sequence>
<dbReference type="AlphaFoldDB" id="A0AAV4UIF3"/>
<reference evidence="1 2" key="1">
    <citation type="submission" date="2021-06" db="EMBL/GenBank/DDBJ databases">
        <title>Caerostris extrusa draft genome.</title>
        <authorList>
            <person name="Kono N."/>
            <person name="Arakawa K."/>
        </authorList>
    </citation>
    <scope>NUCLEOTIDE SEQUENCE [LARGE SCALE GENOMIC DNA]</scope>
</reference>
<evidence type="ECO:0000313" key="2">
    <source>
        <dbReference type="Proteomes" id="UP001054945"/>
    </source>
</evidence>
<dbReference type="Proteomes" id="UP001054945">
    <property type="component" value="Unassembled WGS sequence"/>
</dbReference>
<organism evidence="1 2">
    <name type="scientific">Caerostris extrusa</name>
    <name type="common">Bark spider</name>
    <name type="synonym">Caerostris bankana</name>
    <dbReference type="NCBI Taxonomy" id="172846"/>
    <lineage>
        <taxon>Eukaryota</taxon>
        <taxon>Metazoa</taxon>
        <taxon>Ecdysozoa</taxon>
        <taxon>Arthropoda</taxon>
        <taxon>Chelicerata</taxon>
        <taxon>Arachnida</taxon>
        <taxon>Araneae</taxon>
        <taxon>Araneomorphae</taxon>
        <taxon>Entelegynae</taxon>
        <taxon>Araneoidea</taxon>
        <taxon>Araneidae</taxon>
        <taxon>Caerostris</taxon>
    </lineage>
</organism>
<protein>
    <submittedName>
        <fullName evidence="1">Uncharacterized protein</fullName>
    </submittedName>
</protein>
<name>A0AAV4UIF3_CAEEX</name>
<comment type="caution">
    <text evidence="1">The sequence shown here is derived from an EMBL/GenBank/DDBJ whole genome shotgun (WGS) entry which is preliminary data.</text>
</comment>
<accession>A0AAV4UIF3</accession>
<dbReference type="EMBL" id="BPLR01012934">
    <property type="protein sequence ID" value="GIY57626.1"/>
    <property type="molecule type" value="Genomic_DNA"/>
</dbReference>
<keyword evidence="2" id="KW-1185">Reference proteome</keyword>
<gene>
    <name evidence="1" type="ORF">CEXT_504861</name>
</gene>
<proteinExistence type="predicted"/>
<evidence type="ECO:0000313" key="1">
    <source>
        <dbReference type="EMBL" id="GIY57626.1"/>
    </source>
</evidence>